<evidence type="ECO:0000259" key="1">
    <source>
        <dbReference type="Pfam" id="PF13454"/>
    </source>
</evidence>
<accession>A0A917AEE6</accession>
<dbReference type="Pfam" id="PF13454">
    <property type="entry name" value="NAD_binding_9"/>
    <property type="match status" value="1"/>
</dbReference>
<reference evidence="3" key="1">
    <citation type="journal article" date="2019" name="Int. J. Syst. Evol. Microbiol.">
        <title>The Global Catalogue of Microorganisms (GCM) 10K type strain sequencing project: providing services to taxonomists for standard genome sequencing and annotation.</title>
        <authorList>
            <consortium name="The Broad Institute Genomics Platform"/>
            <consortium name="The Broad Institute Genome Sequencing Center for Infectious Disease"/>
            <person name="Wu L."/>
            <person name="Ma J."/>
        </authorList>
    </citation>
    <scope>NUCLEOTIDE SEQUENCE [LARGE SCALE GENOMIC DNA]</scope>
    <source>
        <strain evidence="3">CGMCC 1.12664</strain>
    </source>
</reference>
<comment type="caution">
    <text evidence="2">The sequence shown here is derived from an EMBL/GenBank/DDBJ whole genome shotgun (WGS) entry which is preliminary data.</text>
</comment>
<dbReference type="InterPro" id="IPR038732">
    <property type="entry name" value="HpyO/CreE_NAD-binding"/>
</dbReference>
<keyword evidence="3" id="KW-1185">Reference proteome</keyword>
<dbReference type="PANTHER" id="PTHR40254">
    <property type="entry name" value="BLR0577 PROTEIN"/>
    <property type="match status" value="1"/>
</dbReference>
<dbReference type="Proteomes" id="UP000612855">
    <property type="component" value="Unassembled WGS sequence"/>
</dbReference>
<evidence type="ECO:0000313" key="2">
    <source>
        <dbReference type="EMBL" id="GGE46647.1"/>
    </source>
</evidence>
<dbReference type="PANTHER" id="PTHR40254:SF1">
    <property type="entry name" value="BLR0577 PROTEIN"/>
    <property type="match status" value="1"/>
</dbReference>
<dbReference type="InterPro" id="IPR052189">
    <property type="entry name" value="L-asp_N-monooxygenase_NS-form"/>
</dbReference>
<feature type="domain" description="FAD-dependent urate hydroxylase HpyO/Asp monooxygenase CreE-like FAD/NAD(P)-binding" evidence="1">
    <location>
        <begin position="8"/>
        <end position="157"/>
    </location>
</feature>
<evidence type="ECO:0000313" key="3">
    <source>
        <dbReference type="Proteomes" id="UP000612855"/>
    </source>
</evidence>
<dbReference type="EMBL" id="BMFJ01000002">
    <property type="protein sequence ID" value="GGE46647.1"/>
    <property type="molecule type" value="Genomic_DNA"/>
</dbReference>
<dbReference type="InterPro" id="IPR036188">
    <property type="entry name" value="FAD/NAD-bd_sf"/>
</dbReference>
<sequence length="539" mass="57164">MQDSPRIAVVGLGPRGLGALEALAALAMGRGFPLSADVFDPHPSPGAGPNFDPDESDLCRLNIPMRDIDLRAPEMLGTVPLSDWLSPPIGRNTFPPRPRLGAYLQYRLDALTSGSAVTVTRFAERVEQLIPGPDGWHLQAGTKRHGPYAEVLLVPGQPSTRPDEQLSGWQDHAAESDGALAQAYPARDLLDRAKSWGGKTVAVRGFALSSFDVIRVLTQGLGGRFTDGGYQPSGREPRCILPFSLDGQPPYPKPETAGVDAGFDPADEETAAFRDAIAAASLDTPGTAKSLITDALIAPVERILAGQGESFPRQAIADWLATEWSDPGTQTRDSAVACLRNGIAMAEGSRPPTIGYVVGQVWRKWQNPLRQGYNPARTPPDTAALIVGFDEGLKRYSYGPPVDACRELLALIDLGLVSTALSRDPDIATVPEGWRLGADGTDMTAGVMVDAVLPSPDPMQVTDPLISGLLDDGWMTVTEGLAARTGPDGRLIGREGRIAPGLSLLGRLALGSVIAADSLHDCFGAASRRWAEGVLSRIA</sequence>
<protein>
    <recommendedName>
        <fullName evidence="1">FAD-dependent urate hydroxylase HpyO/Asp monooxygenase CreE-like FAD/NAD(P)-binding domain-containing protein</fullName>
    </recommendedName>
</protein>
<dbReference type="AlphaFoldDB" id="A0A917AEE6"/>
<organism evidence="2 3">
    <name type="scientific">Primorskyibacter flagellatus</name>
    <dbReference type="NCBI Taxonomy" id="1387277"/>
    <lineage>
        <taxon>Bacteria</taxon>
        <taxon>Pseudomonadati</taxon>
        <taxon>Pseudomonadota</taxon>
        <taxon>Alphaproteobacteria</taxon>
        <taxon>Rhodobacterales</taxon>
        <taxon>Roseobacteraceae</taxon>
        <taxon>Primorskyibacter</taxon>
    </lineage>
</organism>
<proteinExistence type="predicted"/>
<dbReference type="RefSeq" id="WP_188479336.1">
    <property type="nucleotide sequence ID" value="NZ_BMFJ01000002.1"/>
</dbReference>
<dbReference type="SUPFAM" id="SSF51905">
    <property type="entry name" value="FAD/NAD(P)-binding domain"/>
    <property type="match status" value="1"/>
</dbReference>
<name>A0A917AEE6_9RHOB</name>
<gene>
    <name evidence="2" type="ORF">GCM10011360_37400</name>
</gene>